<dbReference type="PANTHER" id="PTHR21054">
    <property type="entry name" value="ZINC METALLOPROTEINASE-RELATED"/>
    <property type="match status" value="1"/>
</dbReference>
<dbReference type="Pfam" id="PF12044">
    <property type="entry name" value="Metallopep"/>
    <property type="match status" value="1"/>
</dbReference>
<dbReference type="Proteomes" id="UP001321749">
    <property type="component" value="Unassembled WGS sequence"/>
</dbReference>
<feature type="compositionally biased region" description="Basic and acidic residues" evidence="1">
    <location>
        <begin position="722"/>
        <end position="751"/>
    </location>
</feature>
<organism evidence="2 3">
    <name type="scientific">Cladorrhinum samala</name>
    <dbReference type="NCBI Taxonomy" id="585594"/>
    <lineage>
        <taxon>Eukaryota</taxon>
        <taxon>Fungi</taxon>
        <taxon>Dikarya</taxon>
        <taxon>Ascomycota</taxon>
        <taxon>Pezizomycotina</taxon>
        <taxon>Sordariomycetes</taxon>
        <taxon>Sordariomycetidae</taxon>
        <taxon>Sordariales</taxon>
        <taxon>Podosporaceae</taxon>
        <taxon>Cladorrhinum</taxon>
    </lineage>
</organism>
<evidence type="ECO:0000256" key="1">
    <source>
        <dbReference type="SAM" id="MobiDB-lite"/>
    </source>
</evidence>
<gene>
    <name evidence="2" type="ORF">QBC42DRAFT_262310</name>
</gene>
<evidence type="ECO:0000313" key="2">
    <source>
        <dbReference type="EMBL" id="KAK4465012.1"/>
    </source>
</evidence>
<reference evidence="2" key="1">
    <citation type="journal article" date="2023" name="Mol. Phylogenet. Evol.">
        <title>Genome-scale phylogeny and comparative genomics of the fungal order Sordariales.</title>
        <authorList>
            <person name="Hensen N."/>
            <person name="Bonometti L."/>
            <person name="Westerberg I."/>
            <person name="Brannstrom I.O."/>
            <person name="Guillou S."/>
            <person name="Cros-Aarteil S."/>
            <person name="Calhoun S."/>
            <person name="Haridas S."/>
            <person name="Kuo A."/>
            <person name="Mondo S."/>
            <person name="Pangilinan J."/>
            <person name="Riley R."/>
            <person name="LaButti K."/>
            <person name="Andreopoulos B."/>
            <person name="Lipzen A."/>
            <person name="Chen C."/>
            <person name="Yan M."/>
            <person name="Daum C."/>
            <person name="Ng V."/>
            <person name="Clum A."/>
            <person name="Steindorff A."/>
            <person name="Ohm R.A."/>
            <person name="Martin F."/>
            <person name="Silar P."/>
            <person name="Natvig D.O."/>
            <person name="Lalanne C."/>
            <person name="Gautier V."/>
            <person name="Ament-Velasquez S.L."/>
            <person name="Kruys A."/>
            <person name="Hutchinson M.I."/>
            <person name="Powell A.J."/>
            <person name="Barry K."/>
            <person name="Miller A.N."/>
            <person name="Grigoriev I.V."/>
            <person name="Debuchy R."/>
            <person name="Gladieux P."/>
            <person name="Hiltunen Thoren M."/>
            <person name="Johannesson H."/>
        </authorList>
    </citation>
    <scope>NUCLEOTIDE SEQUENCE</scope>
    <source>
        <strain evidence="2">PSN324</strain>
    </source>
</reference>
<dbReference type="GO" id="GO:0005737">
    <property type="term" value="C:cytoplasm"/>
    <property type="evidence" value="ECO:0007669"/>
    <property type="project" value="TreeGrafter"/>
</dbReference>
<dbReference type="EMBL" id="MU864943">
    <property type="protein sequence ID" value="KAK4465012.1"/>
    <property type="molecule type" value="Genomic_DNA"/>
</dbReference>
<feature type="region of interest" description="Disordered" evidence="1">
    <location>
        <begin position="715"/>
        <end position="771"/>
    </location>
</feature>
<name>A0AAV9HWF6_9PEZI</name>
<comment type="caution">
    <text evidence="2">The sequence shown here is derived from an EMBL/GenBank/DDBJ whole genome shotgun (WGS) entry which is preliminary data.</text>
</comment>
<dbReference type="InterPro" id="IPR021917">
    <property type="entry name" value="Unchr_Zn-peptidase-like"/>
</dbReference>
<keyword evidence="3" id="KW-1185">Reference proteome</keyword>
<evidence type="ECO:0000313" key="3">
    <source>
        <dbReference type="Proteomes" id="UP001321749"/>
    </source>
</evidence>
<protein>
    <submittedName>
        <fullName evidence="2">Zinc metallo proteinase</fullName>
    </submittedName>
</protein>
<sequence>MFELHNFDTAPGKVEDVFQRCLLVSGRCTSELALQKVDGHVVVETLDQGNQPSFSASRWPMCNGYFKALVLLSPSLNKIVITSGLDSNDNIEITVRYTPTIQTPPLHLAIMIAKDSPLRIDCPPAKHGAISSTHASLDAAIAKFRVTAYMWQAQVAEDLRAKGLGRRSFRLEEEWSHDTLSEHSLHQHHKRVMNAVPRVYLIRTDKTVSELRDIEVAQQNPNPRGRQDELHQIFSNALQAHGPPFTSESRPVVAGLILDAHYDIDTKIILGHAALGCHNPEGLSLGIFGSHTTYSWPRFLEEVPDCLLDTAPPGDTVCNDNKECNSMWETCAVGQGAFLHEVGHAFSAPHTTGIMARGYSPDWPKAFISRTAYSLTHSTEGTSPVKPETSHGCVWDVRDALRFRNLPHFWLPGDVPLDVNPPAVDVLDHDGKGEDTDDMSVEIACESGIVDLRFDKKTSAECDLGVVLPSISQPAKSLRISRSQLAKAFELSSPLSLEVTGLNGKRLFVDNVWGLMRSREVIRVPGSDILLFKQVVGYTSSDGNADTYGRSSHEWGVMLKKRNKRGKLVPANMIDIRVGCALDGAVVYYKDGTSIPCGPRGQHMGGHQHRNLRIPDGVEVVKVAVCRYNTEFDGSLSGLRMWLSNGKAMGALNVGYSSSGKRDKAVDILVPPANHKIIGFIGSSFEYGMCQSFGIVTAPKDVDLPDSVYDLEELQNNTGAAHDARRSSKKRKFDEEVHDNKSESDVTMEDHWQDDDDLNENDDDYDDGWDDELERIYQREGWTQ</sequence>
<accession>A0AAV9HWF6</accession>
<dbReference type="PANTHER" id="PTHR21054:SF2">
    <property type="entry name" value="MIP04191P"/>
    <property type="match status" value="1"/>
</dbReference>
<proteinExistence type="predicted"/>
<feature type="compositionally biased region" description="Acidic residues" evidence="1">
    <location>
        <begin position="752"/>
        <end position="771"/>
    </location>
</feature>
<dbReference type="AlphaFoldDB" id="A0AAV9HWF6"/>
<dbReference type="InterPro" id="IPR053002">
    <property type="entry name" value="Metalloproteinase_M10B"/>
</dbReference>
<reference evidence="2" key="2">
    <citation type="submission" date="2023-06" db="EMBL/GenBank/DDBJ databases">
        <authorList>
            <consortium name="Lawrence Berkeley National Laboratory"/>
            <person name="Mondo S.J."/>
            <person name="Hensen N."/>
            <person name="Bonometti L."/>
            <person name="Westerberg I."/>
            <person name="Brannstrom I.O."/>
            <person name="Guillou S."/>
            <person name="Cros-Aarteil S."/>
            <person name="Calhoun S."/>
            <person name="Haridas S."/>
            <person name="Kuo A."/>
            <person name="Pangilinan J."/>
            <person name="Riley R."/>
            <person name="Labutti K."/>
            <person name="Andreopoulos B."/>
            <person name="Lipzen A."/>
            <person name="Chen C."/>
            <person name="Yanf M."/>
            <person name="Daum C."/>
            <person name="Ng V."/>
            <person name="Clum A."/>
            <person name="Steindorff A."/>
            <person name="Ohm R."/>
            <person name="Martin F."/>
            <person name="Silar P."/>
            <person name="Natvig D."/>
            <person name="Lalanne C."/>
            <person name="Gautier V."/>
            <person name="Ament-Velasquez S.L."/>
            <person name="Kruys A."/>
            <person name="Hutchinson M.I."/>
            <person name="Powell A.J."/>
            <person name="Barry K."/>
            <person name="Miller A.N."/>
            <person name="Grigoriev I.V."/>
            <person name="Debuchy R."/>
            <person name="Gladieux P."/>
            <person name="Thoren M.H."/>
            <person name="Johannesson H."/>
        </authorList>
    </citation>
    <scope>NUCLEOTIDE SEQUENCE</scope>
    <source>
        <strain evidence="2">PSN324</strain>
    </source>
</reference>